<name>A0AAF6BNI5_MARPO</name>
<gene>
    <name evidence="2" type="ORF">Mp_6g04690</name>
</gene>
<dbReference type="EMBL" id="AP019871">
    <property type="protein sequence ID" value="BBN13569.1"/>
    <property type="molecule type" value="Genomic_DNA"/>
</dbReference>
<sequence length="296" mass="32684">MTWLLFTFYVPSVKLSYRSLGPAIPAATTSPTPSSGRSGRLCPRSGVAGSSIPVRGSVRCQGPVVRPMRAPPLIASRLALPIFMSIRYSSSILSLGLARWSPIMGCVWGPGASYRRAPRFLYRTVPASYLVAGGRTDGLDLDVTSGGPRIGRWWRHLVHNLRTEPGVQTSPPPPTHRTGRAGWTDCHHFESSVRSADSERSHRPRHRQTPSQIYRVVLMDGRPPHQTQRTVRMDGRTTNDGVLAVIVTPFDFGVFAADSTCNPAYGLDGSDRLMDARHLELSQRSGWMYGRHLERS</sequence>
<evidence type="ECO:0000256" key="1">
    <source>
        <dbReference type="SAM" id="MobiDB-lite"/>
    </source>
</evidence>
<proteinExistence type="predicted"/>
<feature type="region of interest" description="Disordered" evidence="1">
    <location>
        <begin position="27"/>
        <end position="48"/>
    </location>
</feature>
<reference evidence="3" key="1">
    <citation type="journal article" date="2020" name="Curr. Biol.">
        <title>Chromatin organization in early land plants reveals an ancestral association between H3K27me3, transposons, and constitutive heterochromatin.</title>
        <authorList>
            <person name="Montgomery S.A."/>
            <person name="Tanizawa Y."/>
            <person name="Galik B."/>
            <person name="Wang N."/>
            <person name="Ito T."/>
            <person name="Mochizuki T."/>
            <person name="Akimcheva S."/>
            <person name="Bowman J.L."/>
            <person name="Cognat V."/>
            <person name="Marechal-Drouard L."/>
            <person name="Ekker H."/>
            <person name="Hong S.F."/>
            <person name="Kohchi T."/>
            <person name="Lin S.S."/>
            <person name="Liu L.D."/>
            <person name="Nakamura Y."/>
            <person name="Valeeva L.R."/>
            <person name="Shakirov E.V."/>
            <person name="Shippen D.E."/>
            <person name="Wei W.L."/>
            <person name="Yagura M."/>
            <person name="Yamaoka S."/>
            <person name="Yamato K.T."/>
            <person name="Liu C."/>
            <person name="Berger F."/>
        </authorList>
    </citation>
    <scope>NUCLEOTIDE SEQUENCE [LARGE SCALE GENOMIC DNA]</scope>
    <source>
        <strain evidence="3">Tak-1</strain>
    </source>
</reference>
<feature type="compositionally biased region" description="Low complexity" evidence="1">
    <location>
        <begin position="27"/>
        <end position="40"/>
    </location>
</feature>
<dbReference type="AlphaFoldDB" id="A0AAF6BNI5"/>
<dbReference type="Proteomes" id="UP001162541">
    <property type="component" value="Chromosome 6"/>
</dbReference>
<protein>
    <submittedName>
        <fullName evidence="2">Uncharacterized protein</fullName>
    </submittedName>
</protein>
<evidence type="ECO:0000313" key="2">
    <source>
        <dbReference type="EMBL" id="BBN13569.1"/>
    </source>
</evidence>
<evidence type="ECO:0000313" key="3">
    <source>
        <dbReference type="Proteomes" id="UP001162541"/>
    </source>
</evidence>
<organism evidence="2 3">
    <name type="scientific">Marchantia polymorpha subsp. ruderalis</name>
    <dbReference type="NCBI Taxonomy" id="1480154"/>
    <lineage>
        <taxon>Eukaryota</taxon>
        <taxon>Viridiplantae</taxon>
        <taxon>Streptophyta</taxon>
        <taxon>Embryophyta</taxon>
        <taxon>Marchantiophyta</taxon>
        <taxon>Marchantiopsida</taxon>
        <taxon>Marchantiidae</taxon>
        <taxon>Marchantiales</taxon>
        <taxon>Marchantiaceae</taxon>
        <taxon>Marchantia</taxon>
    </lineage>
</organism>
<accession>A0AAF6BNI5</accession>